<dbReference type="EMBL" id="RSEC01000048">
    <property type="protein sequence ID" value="RSD16344.1"/>
    <property type="molecule type" value="Genomic_DNA"/>
</dbReference>
<dbReference type="InterPro" id="IPR011990">
    <property type="entry name" value="TPR-like_helical_dom_sf"/>
</dbReference>
<dbReference type="Pfam" id="PF13289">
    <property type="entry name" value="SIR2_2"/>
    <property type="match status" value="1"/>
</dbReference>
<keyword evidence="2" id="KW-1185">Reference proteome</keyword>
<comment type="caution">
    <text evidence="1">The sequence shown here is derived from an EMBL/GenBank/DDBJ whole genome shotgun (WGS) entry which is preliminary data.</text>
</comment>
<accession>A0A427T7J6</accession>
<dbReference type="InterPro" id="IPR029035">
    <property type="entry name" value="DHS-like_NAD/FAD-binding_dom"/>
</dbReference>
<dbReference type="SUPFAM" id="SSF48452">
    <property type="entry name" value="TPR-like"/>
    <property type="match status" value="1"/>
</dbReference>
<gene>
    <name evidence="1" type="ORF">EIY87_22080</name>
</gene>
<name>A0A427T7J6_9PSEU</name>
<proteinExistence type="predicted"/>
<evidence type="ECO:0000313" key="2">
    <source>
        <dbReference type="Proteomes" id="UP000267081"/>
    </source>
</evidence>
<dbReference type="AlphaFoldDB" id="A0A427T7J6"/>
<reference evidence="1 2" key="1">
    <citation type="submission" date="2018-12" db="EMBL/GenBank/DDBJ databases">
        <title>Amycolatopsis eburnea sp. nov. actinomycete associate with arbuscular mycorrhiza fungal spore.</title>
        <authorList>
            <person name="Lumyong S."/>
            <person name="Chaiya L."/>
        </authorList>
    </citation>
    <scope>NUCLEOTIDE SEQUENCE [LARGE SCALE GENOMIC DNA]</scope>
    <source>
        <strain evidence="1 2">GLM-1</strain>
    </source>
</reference>
<protein>
    <submittedName>
        <fullName evidence="1">Uncharacterized protein</fullName>
    </submittedName>
</protein>
<evidence type="ECO:0000313" key="1">
    <source>
        <dbReference type="EMBL" id="RSD16344.1"/>
    </source>
</evidence>
<sequence length="678" mass="75565">MPRLPPGATVLCGAGASGYSRLPSGAKLALLAFNEVARGTGVYPPEAIDAVAQQLDNDELRLEVLLDLMAREVPARTLAGVYSVLKGAKPTRPHNILVRLGVPIVTTNQDELIELATPANHVVDVLHLHGQASDLDSVMTMLSQYVEGLPQPIADAFAALVTGRHVVVYGYSGRDRDIMPFLYHAHRITWLQYRRWPDPAPLFPEAQLLKDRLRARMRVIELPEPAEWLFDRLPASHRREVDNLSAAALPISFVAALSTAAQTAFDAVSLRDRRLALARVLVHCNEAEYAYNGLRKCVRSWPQDARVVLRMAATAEVVQRRPEALRRYARATLLTVDPVLKASALLGRAHVNANGSDHATALDELKHAMTAAQRISDPHVRRRLLTRITNLRARIHAMTNHEAQAARDYRHAADLAERNNDLDGKVTAKIFGSDALHSRGRYLEALDQLSEVMEDNATYGRPQTRMWALFYRGLTLCSMGRLKTGMGDLNACRDEALRTDNRQAMAWAEVAIASYVRRSNVALAEQHLTACRAAIKKHGLPLTVCDVRLEWEYAELARARGAWSEALDRLDALDSRLRDPGLGMAMPYMPPHLVAVRGEIARERGDAGAADLLRDARRTFRAGGWRHSAVRMEVALWLLRGDTRPPASLVDRCSRYGYGNETRRLHSHAKTYYPLHSW</sequence>
<dbReference type="SUPFAM" id="SSF52467">
    <property type="entry name" value="DHS-like NAD/FAD-binding domain"/>
    <property type="match status" value="1"/>
</dbReference>
<dbReference type="Gene3D" id="1.25.40.10">
    <property type="entry name" value="Tetratricopeptide repeat domain"/>
    <property type="match status" value="1"/>
</dbReference>
<organism evidence="1 2">
    <name type="scientific">Amycolatopsis eburnea</name>
    <dbReference type="NCBI Taxonomy" id="2267691"/>
    <lineage>
        <taxon>Bacteria</taxon>
        <taxon>Bacillati</taxon>
        <taxon>Actinomycetota</taxon>
        <taxon>Actinomycetes</taxon>
        <taxon>Pseudonocardiales</taxon>
        <taxon>Pseudonocardiaceae</taxon>
        <taxon>Amycolatopsis</taxon>
    </lineage>
</organism>
<dbReference type="Proteomes" id="UP000267081">
    <property type="component" value="Unassembled WGS sequence"/>
</dbReference>